<evidence type="ECO:0000256" key="2">
    <source>
        <dbReference type="SAM" id="MobiDB-lite"/>
    </source>
</evidence>
<feature type="compositionally biased region" description="Basic and acidic residues" evidence="2">
    <location>
        <begin position="169"/>
        <end position="190"/>
    </location>
</feature>
<organism evidence="4 5">
    <name type="scientific">Stichopus japonicus</name>
    <name type="common">Sea cucumber</name>
    <dbReference type="NCBI Taxonomy" id="307972"/>
    <lineage>
        <taxon>Eukaryota</taxon>
        <taxon>Metazoa</taxon>
        <taxon>Echinodermata</taxon>
        <taxon>Eleutherozoa</taxon>
        <taxon>Echinozoa</taxon>
        <taxon>Holothuroidea</taxon>
        <taxon>Aspidochirotacea</taxon>
        <taxon>Aspidochirotida</taxon>
        <taxon>Stichopodidae</taxon>
        <taxon>Apostichopus</taxon>
    </lineage>
</organism>
<evidence type="ECO:0000313" key="4">
    <source>
        <dbReference type="EMBL" id="PIK41080.1"/>
    </source>
</evidence>
<evidence type="ECO:0000256" key="1">
    <source>
        <dbReference type="PROSITE-ProRule" id="PRU00191"/>
    </source>
</evidence>
<keyword evidence="5" id="KW-1185">Reference proteome</keyword>
<dbReference type="Pfam" id="PF00017">
    <property type="entry name" value="SH2"/>
    <property type="match status" value="2"/>
</dbReference>
<name>A0A2G8JZB5_STIJA</name>
<dbReference type="InterPro" id="IPR036860">
    <property type="entry name" value="SH2_dom_sf"/>
</dbReference>
<reference evidence="4 5" key="1">
    <citation type="journal article" date="2017" name="PLoS Biol.">
        <title>The sea cucumber genome provides insights into morphological evolution and visceral regeneration.</title>
        <authorList>
            <person name="Zhang X."/>
            <person name="Sun L."/>
            <person name="Yuan J."/>
            <person name="Sun Y."/>
            <person name="Gao Y."/>
            <person name="Zhang L."/>
            <person name="Li S."/>
            <person name="Dai H."/>
            <person name="Hamel J.F."/>
            <person name="Liu C."/>
            <person name="Yu Y."/>
            <person name="Liu S."/>
            <person name="Lin W."/>
            <person name="Guo K."/>
            <person name="Jin S."/>
            <person name="Xu P."/>
            <person name="Storey K.B."/>
            <person name="Huan P."/>
            <person name="Zhang T."/>
            <person name="Zhou Y."/>
            <person name="Zhang J."/>
            <person name="Lin C."/>
            <person name="Li X."/>
            <person name="Xing L."/>
            <person name="Huo D."/>
            <person name="Sun M."/>
            <person name="Wang L."/>
            <person name="Mercier A."/>
            <person name="Li F."/>
            <person name="Yang H."/>
            <person name="Xiang J."/>
        </authorList>
    </citation>
    <scope>NUCLEOTIDE SEQUENCE [LARGE SCALE GENOMIC DNA]</scope>
    <source>
        <strain evidence="4">Shaxun</strain>
        <tissue evidence="4">Muscle</tissue>
    </source>
</reference>
<dbReference type="PROSITE" id="PS50001">
    <property type="entry name" value="SH2"/>
    <property type="match status" value="2"/>
</dbReference>
<dbReference type="PRINTS" id="PR00401">
    <property type="entry name" value="SH2DOMAIN"/>
</dbReference>
<dbReference type="EMBL" id="MRZV01001055">
    <property type="protein sequence ID" value="PIK41080.1"/>
    <property type="molecule type" value="Genomic_DNA"/>
</dbReference>
<gene>
    <name evidence="4" type="ORF">BSL78_22067</name>
</gene>
<protein>
    <recommendedName>
        <fullName evidence="3">SH2 domain-containing protein</fullName>
    </recommendedName>
</protein>
<keyword evidence="1" id="KW-0727">SH2 domain</keyword>
<feature type="domain" description="SH2" evidence="3">
    <location>
        <begin position="41"/>
        <end position="132"/>
    </location>
</feature>
<dbReference type="Gene3D" id="3.30.505.10">
    <property type="entry name" value="SH2 domain"/>
    <property type="match status" value="2"/>
</dbReference>
<evidence type="ECO:0000259" key="3">
    <source>
        <dbReference type="PROSITE" id="PS50001"/>
    </source>
</evidence>
<dbReference type="OrthoDB" id="6108017at2759"/>
<sequence>MFPRESTEINGSNLGCESKVWFRDTKQLNNVKTSEGHLEVWFHGLISRTAAEEILKGRCVGSFLVRVSQSRFGYSLSFKGTSRCYHIAIDQKGSLYVAVGDDRASFRSLRDLIIFYKRHPVVADGYVLTDAVGQWTPTSRPSTSCTDSTGPYTSQDYNYTSRSPTESRNGNKRDCPDTVSSEKMEEPIENKPSRSDIIRWFRRTQMSPLMKKQGGFYSWFYGLVSKSKAELMLKDKDPGCFFVRVCEDQLMLCLSMKGGQKKVKHFDIDYLPNKKYQVIGEIREFKSMNNLIQYYKMYPISAFGDRLKEVGCREGHVIDFTDLLDEVLQPDS</sequence>
<dbReference type="AlphaFoldDB" id="A0A2G8JZB5"/>
<proteinExistence type="predicted"/>
<evidence type="ECO:0000313" key="5">
    <source>
        <dbReference type="Proteomes" id="UP000230750"/>
    </source>
</evidence>
<dbReference type="SMART" id="SM00252">
    <property type="entry name" value="SH2"/>
    <property type="match status" value="2"/>
</dbReference>
<feature type="region of interest" description="Disordered" evidence="2">
    <location>
        <begin position="136"/>
        <end position="190"/>
    </location>
</feature>
<feature type="compositionally biased region" description="Polar residues" evidence="2">
    <location>
        <begin position="136"/>
        <end position="168"/>
    </location>
</feature>
<dbReference type="PANTHER" id="PTHR14388:SF17">
    <property type="entry name" value="SH2 DOMAIN-CONTAINING PROTEIN"/>
    <property type="match status" value="1"/>
</dbReference>
<dbReference type="CDD" id="cd00173">
    <property type="entry name" value="SH2"/>
    <property type="match status" value="1"/>
</dbReference>
<dbReference type="GO" id="GO:0005737">
    <property type="term" value="C:cytoplasm"/>
    <property type="evidence" value="ECO:0007669"/>
    <property type="project" value="TreeGrafter"/>
</dbReference>
<accession>A0A2G8JZB5</accession>
<dbReference type="InterPro" id="IPR000980">
    <property type="entry name" value="SH2"/>
</dbReference>
<dbReference type="PANTHER" id="PTHR14388">
    <property type="entry name" value="T CELL-SPECIFIC ADAPTER PROTEIN TSAD"/>
    <property type="match status" value="1"/>
</dbReference>
<dbReference type="Proteomes" id="UP000230750">
    <property type="component" value="Unassembled WGS sequence"/>
</dbReference>
<dbReference type="SUPFAM" id="SSF55550">
    <property type="entry name" value="SH2 domain"/>
    <property type="match status" value="2"/>
</dbReference>
<feature type="domain" description="SH2" evidence="3">
    <location>
        <begin position="219"/>
        <end position="296"/>
    </location>
</feature>
<comment type="caution">
    <text evidence="4">The sequence shown here is derived from an EMBL/GenBank/DDBJ whole genome shotgun (WGS) entry which is preliminary data.</text>
</comment>